<reference evidence="1" key="2">
    <citation type="submission" date="2020-09" db="EMBL/GenBank/DDBJ databases">
        <authorList>
            <person name="Sun Q."/>
            <person name="Zhou Y."/>
        </authorList>
    </citation>
    <scope>NUCLEOTIDE SEQUENCE</scope>
    <source>
        <strain evidence="1">CGMCC 1.15725</strain>
    </source>
</reference>
<reference evidence="1" key="1">
    <citation type="journal article" date="2014" name="Int. J. Syst. Evol. Microbiol.">
        <title>Complete genome sequence of Corynebacterium casei LMG S-19264T (=DSM 44701T), isolated from a smear-ripened cheese.</title>
        <authorList>
            <consortium name="US DOE Joint Genome Institute (JGI-PGF)"/>
            <person name="Walter F."/>
            <person name="Albersmeier A."/>
            <person name="Kalinowski J."/>
            <person name="Ruckert C."/>
        </authorList>
    </citation>
    <scope>NUCLEOTIDE SEQUENCE</scope>
    <source>
        <strain evidence="1">CGMCC 1.15725</strain>
    </source>
</reference>
<name>A0A8J2YR23_9PROT</name>
<dbReference type="RefSeq" id="WP_189043226.1">
    <property type="nucleotide sequence ID" value="NZ_BMJQ01000002.1"/>
</dbReference>
<organism evidence="1 2">
    <name type="scientific">Aliidongia dinghuensis</name>
    <dbReference type="NCBI Taxonomy" id="1867774"/>
    <lineage>
        <taxon>Bacteria</taxon>
        <taxon>Pseudomonadati</taxon>
        <taxon>Pseudomonadota</taxon>
        <taxon>Alphaproteobacteria</taxon>
        <taxon>Rhodospirillales</taxon>
        <taxon>Dongiaceae</taxon>
        <taxon>Aliidongia</taxon>
    </lineage>
</organism>
<evidence type="ECO:0000313" key="1">
    <source>
        <dbReference type="EMBL" id="GGF06998.1"/>
    </source>
</evidence>
<protein>
    <recommendedName>
        <fullName evidence="3">ACT domain-containing protein</fullName>
    </recommendedName>
</protein>
<proteinExistence type="predicted"/>
<keyword evidence="2" id="KW-1185">Reference proteome</keyword>
<gene>
    <name evidence="1" type="ORF">GCM10011611_10620</name>
</gene>
<comment type="caution">
    <text evidence="1">The sequence shown here is derived from an EMBL/GenBank/DDBJ whole genome shotgun (WGS) entry which is preliminary data.</text>
</comment>
<dbReference type="Proteomes" id="UP000646365">
    <property type="component" value="Unassembled WGS sequence"/>
</dbReference>
<accession>A0A8J2YR23</accession>
<evidence type="ECO:0000313" key="2">
    <source>
        <dbReference type="Proteomes" id="UP000646365"/>
    </source>
</evidence>
<evidence type="ECO:0008006" key="3">
    <source>
        <dbReference type="Google" id="ProtNLM"/>
    </source>
</evidence>
<sequence>MSTDTVRLDADRVALLEQAQLEQTQTVTACFAVRAAADPGSLPRILELFAKRGLVPSSVQARLTGGAESALSVDLQVGGMEPALVEVVAESLRQIWVVERVLTAEVLPARVA</sequence>
<dbReference type="EMBL" id="BMJQ01000002">
    <property type="protein sequence ID" value="GGF06998.1"/>
    <property type="molecule type" value="Genomic_DNA"/>
</dbReference>
<dbReference type="AlphaFoldDB" id="A0A8J2YR23"/>